<proteinExistence type="predicted"/>
<keyword evidence="3" id="KW-1185">Reference proteome</keyword>
<feature type="domain" description="Cupin type-2" evidence="1">
    <location>
        <begin position="79"/>
        <end position="154"/>
    </location>
</feature>
<dbReference type="Gene3D" id="2.60.120.10">
    <property type="entry name" value="Jelly Rolls"/>
    <property type="match status" value="1"/>
</dbReference>
<dbReference type="PANTHER" id="PTHR43346">
    <property type="entry name" value="LIGAND BINDING DOMAIN PROTEIN, PUTATIVE (AFU_ORTHOLOGUE AFUA_6G14370)-RELATED"/>
    <property type="match status" value="1"/>
</dbReference>
<dbReference type="CDD" id="cd02223">
    <property type="entry name" value="cupin_Bh2720-like"/>
    <property type="match status" value="1"/>
</dbReference>
<evidence type="ECO:0000313" key="2">
    <source>
        <dbReference type="EMBL" id="RTR27603.1"/>
    </source>
</evidence>
<dbReference type="EMBL" id="RXNT01000018">
    <property type="protein sequence ID" value="RTR27603.1"/>
    <property type="molecule type" value="Genomic_DNA"/>
</dbReference>
<protein>
    <submittedName>
        <fullName evidence="2">Cupin domain-containing protein</fullName>
    </submittedName>
</protein>
<dbReference type="Proteomes" id="UP000271374">
    <property type="component" value="Unassembled WGS sequence"/>
</dbReference>
<evidence type="ECO:0000313" key="3">
    <source>
        <dbReference type="Proteomes" id="UP000271374"/>
    </source>
</evidence>
<dbReference type="InterPro" id="IPR014710">
    <property type="entry name" value="RmlC-like_jellyroll"/>
</dbReference>
<dbReference type="PANTHER" id="PTHR43346:SF1">
    <property type="entry name" value="QUERCETIN 2,3-DIOXYGENASE-RELATED"/>
    <property type="match status" value="1"/>
</dbReference>
<dbReference type="SUPFAM" id="SSF51182">
    <property type="entry name" value="RmlC-like cupins"/>
    <property type="match status" value="1"/>
</dbReference>
<dbReference type="Pfam" id="PF07883">
    <property type="entry name" value="Cupin_2"/>
    <property type="match status" value="1"/>
</dbReference>
<name>A0A3S0I8F7_9BACI</name>
<sequence>MYQSPKMYPQYPYYSYIPMYPYGSHTYYGPNENRQLTPRRIELKDYGPYPYVVDIEEATKQNTTYRTALWTGNHLQVTLMSIRPGEDIGLEIHPDTDQFLRVEQGDGVVQMGNRRNNLTFATRVHEDSAIMIPAGTWHNVTNTGRMPLRLYSIYAPPHHPFGTVHKTKKDALAAERSYRW</sequence>
<reference evidence="2 3" key="1">
    <citation type="submission" date="2018-12" db="EMBL/GenBank/DDBJ databases">
        <title>Bacillus yapensis draft genome sequence.</title>
        <authorList>
            <person name="Yu L."/>
            <person name="Xu X."/>
            <person name="Tang X."/>
        </authorList>
    </citation>
    <scope>NUCLEOTIDE SEQUENCE [LARGE SCALE GENOMIC DNA]</scope>
    <source>
        <strain evidence="2 3">XXST-01</strain>
    </source>
</reference>
<dbReference type="InterPro" id="IPR013096">
    <property type="entry name" value="Cupin_2"/>
</dbReference>
<dbReference type="AlphaFoldDB" id="A0A3S0I8F7"/>
<dbReference type="RefSeq" id="WP_126410350.1">
    <property type="nucleotide sequence ID" value="NZ_RXNT01000018.1"/>
</dbReference>
<dbReference type="InterPro" id="IPR011051">
    <property type="entry name" value="RmlC_Cupin_sf"/>
</dbReference>
<dbReference type="OrthoDB" id="3231985at2"/>
<comment type="caution">
    <text evidence="2">The sequence shown here is derived from an EMBL/GenBank/DDBJ whole genome shotgun (WGS) entry which is preliminary data.</text>
</comment>
<dbReference type="InterPro" id="IPR052538">
    <property type="entry name" value="Flavonoid_dioxygenase-like"/>
</dbReference>
<accession>A0A3S0I8F7</accession>
<organism evidence="2 3">
    <name type="scientific">Bacillus yapensis</name>
    <dbReference type="NCBI Taxonomy" id="2492960"/>
    <lineage>
        <taxon>Bacteria</taxon>
        <taxon>Bacillati</taxon>
        <taxon>Bacillota</taxon>
        <taxon>Bacilli</taxon>
        <taxon>Bacillales</taxon>
        <taxon>Bacillaceae</taxon>
        <taxon>Bacillus</taxon>
    </lineage>
</organism>
<evidence type="ECO:0000259" key="1">
    <source>
        <dbReference type="Pfam" id="PF07883"/>
    </source>
</evidence>
<gene>
    <name evidence="2" type="ORF">EKG37_18970</name>
</gene>